<proteinExistence type="predicted"/>
<dbReference type="PANTHER" id="PTHR22765">
    <property type="entry name" value="RING FINGER AND PROTEASE ASSOCIATED DOMAIN-CONTAINING"/>
    <property type="match status" value="1"/>
</dbReference>
<comment type="caution">
    <text evidence="6">The sequence shown here is derived from an EMBL/GenBank/DDBJ whole genome shotgun (WGS) entry which is preliminary data.</text>
</comment>
<evidence type="ECO:0000313" key="6">
    <source>
        <dbReference type="EMBL" id="MCL7049295.1"/>
    </source>
</evidence>
<name>A0AA41VXF1_PAPNU</name>
<dbReference type="InterPro" id="IPR011016">
    <property type="entry name" value="Znf_RING-CH"/>
</dbReference>
<evidence type="ECO:0000256" key="4">
    <source>
        <dbReference type="PROSITE-ProRule" id="PRU00175"/>
    </source>
</evidence>
<dbReference type="InterPro" id="IPR013083">
    <property type="entry name" value="Znf_RING/FYVE/PHD"/>
</dbReference>
<keyword evidence="1" id="KW-0479">Metal-binding</keyword>
<dbReference type="PROSITE" id="PS50089">
    <property type="entry name" value="ZF_RING_2"/>
    <property type="match status" value="1"/>
</dbReference>
<dbReference type="GO" id="GO:0016020">
    <property type="term" value="C:membrane"/>
    <property type="evidence" value="ECO:0007669"/>
    <property type="project" value="TreeGrafter"/>
</dbReference>
<dbReference type="Gene3D" id="3.30.40.10">
    <property type="entry name" value="Zinc/RING finger domain, C3HC4 (zinc finger)"/>
    <property type="match status" value="1"/>
</dbReference>
<dbReference type="InterPro" id="IPR001841">
    <property type="entry name" value="Znf_RING"/>
</dbReference>
<evidence type="ECO:0000256" key="3">
    <source>
        <dbReference type="ARBA" id="ARBA00022833"/>
    </source>
</evidence>
<dbReference type="AlphaFoldDB" id="A0AA41VXF1"/>
<organism evidence="6 7">
    <name type="scientific">Papaver nudicaule</name>
    <name type="common">Iceland poppy</name>
    <dbReference type="NCBI Taxonomy" id="74823"/>
    <lineage>
        <taxon>Eukaryota</taxon>
        <taxon>Viridiplantae</taxon>
        <taxon>Streptophyta</taxon>
        <taxon>Embryophyta</taxon>
        <taxon>Tracheophyta</taxon>
        <taxon>Spermatophyta</taxon>
        <taxon>Magnoliopsida</taxon>
        <taxon>Ranunculales</taxon>
        <taxon>Papaveraceae</taxon>
        <taxon>Papaveroideae</taxon>
        <taxon>Papaver</taxon>
    </lineage>
</organism>
<dbReference type="GO" id="GO:0061630">
    <property type="term" value="F:ubiquitin protein ligase activity"/>
    <property type="evidence" value="ECO:0007669"/>
    <property type="project" value="TreeGrafter"/>
</dbReference>
<dbReference type="GO" id="GO:0008270">
    <property type="term" value="F:zinc ion binding"/>
    <property type="evidence" value="ECO:0007669"/>
    <property type="project" value="UniProtKB-KW"/>
</dbReference>
<dbReference type="Pfam" id="PF13639">
    <property type="entry name" value="zf-RING_2"/>
    <property type="match status" value="1"/>
</dbReference>
<keyword evidence="2 4" id="KW-0863">Zinc-finger</keyword>
<reference evidence="6" key="1">
    <citation type="submission" date="2022-03" db="EMBL/GenBank/DDBJ databases">
        <title>A functionally conserved STORR gene fusion in Papaver species that diverged 16.8 million years ago.</title>
        <authorList>
            <person name="Catania T."/>
        </authorList>
    </citation>
    <scope>NUCLEOTIDE SEQUENCE</scope>
    <source>
        <strain evidence="6">S-191538</strain>
    </source>
</reference>
<keyword evidence="3" id="KW-0862">Zinc</keyword>
<evidence type="ECO:0000313" key="7">
    <source>
        <dbReference type="Proteomes" id="UP001177140"/>
    </source>
</evidence>
<dbReference type="GO" id="GO:0006511">
    <property type="term" value="P:ubiquitin-dependent protein catabolic process"/>
    <property type="evidence" value="ECO:0007669"/>
    <property type="project" value="TreeGrafter"/>
</dbReference>
<dbReference type="Proteomes" id="UP001177140">
    <property type="component" value="Unassembled WGS sequence"/>
</dbReference>
<dbReference type="EMBL" id="JAJJMA010314316">
    <property type="protein sequence ID" value="MCL7049295.1"/>
    <property type="molecule type" value="Genomic_DNA"/>
</dbReference>
<dbReference type="SUPFAM" id="SSF57850">
    <property type="entry name" value="RING/U-box"/>
    <property type="match status" value="1"/>
</dbReference>
<sequence length="119" mass="13360">MDYIEGISERLSVDAAAQLREAATDGVPVRIIDFVRISYKVEVSEFEQDIDTEDEVCCLICMDGVISGEDEVINLPCSHIFHSDCLVTWLDVDNSCPLCRCPVLCKLNLHGVEDYQDVF</sequence>
<dbReference type="SMART" id="SM00744">
    <property type="entry name" value="RINGv"/>
    <property type="match status" value="1"/>
</dbReference>
<dbReference type="InterPro" id="IPR051826">
    <property type="entry name" value="E3_ubiquitin-ligase_domain"/>
</dbReference>
<keyword evidence="7" id="KW-1185">Reference proteome</keyword>
<evidence type="ECO:0000256" key="2">
    <source>
        <dbReference type="ARBA" id="ARBA00022771"/>
    </source>
</evidence>
<gene>
    <name evidence="6" type="ORF">MKW94_002826</name>
</gene>
<dbReference type="PANTHER" id="PTHR22765:SF350">
    <property type="entry name" value="GB|AAD18119.1-RELATED"/>
    <property type="match status" value="1"/>
</dbReference>
<protein>
    <recommendedName>
        <fullName evidence="5">RING-type domain-containing protein</fullName>
    </recommendedName>
</protein>
<dbReference type="SMART" id="SM00184">
    <property type="entry name" value="RING"/>
    <property type="match status" value="1"/>
</dbReference>
<accession>A0AA41VXF1</accession>
<feature type="domain" description="RING-type" evidence="5">
    <location>
        <begin position="58"/>
        <end position="100"/>
    </location>
</feature>
<evidence type="ECO:0000259" key="5">
    <source>
        <dbReference type="PROSITE" id="PS50089"/>
    </source>
</evidence>
<evidence type="ECO:0000256" key="1">
    <source>
        <dbReference type="ARBA" id="ARBA00022723"/>
    </source>
</evidence>